<protein>
    <submittedName>
        <fullName evidence="3">Endonuclease/exonuclease/phosphatase family protein</fullName>
    </submittedName>
</protein>
<keyword evidence="3" id="KW-0378">Hydrolase</keyword>
<evidence type="ECO:0000256" key="1">
    <source>
        <dbReference type="SAM" id="SignalP"/>
    </source>
</evidence>
<evidence type="ECO:0000313" key="3">
    <source>
        <dbReference type="EMBL" id="RYU94076.1"/>
    </source>
</evidence>
<sequence>MKKIACLFILIFSSAQLSFAQKDMNVMTYNIRLGIASDGDNQWNNRKKNLASILNFFEADICGMQEAFFSQIQDLEGLLPDTYAWVGKGRDDGKEAGEFSCIFYRKDKYTMLQTNTFWLNQHPETVGLGWEAKYNRIVTYAKFERIADKKIFFVFNTHFDHEAVVARRESAKLLLSKIKEIAGNTPTIITGDFNAVPSSEPIQMLTDGANPDHLLDSENLSATPHFGPYSSFTGFQAREQEGMRIDYIFLKNADFKVRKHATISMSWGGRFASDHHPVLATISF</sequence>
<gene>
    <name evidence="3" type="ORF">EWM59_18620</name>
</gene>
<dbReference type="InterPro" id="IPR036691">
    <property type="entry name" value="Endo/exonu/phosph_ase_sf"/>
</dbReference>
<keyword evidence="3" id="KW-0255">Endonuclease</keyword>
<dbReference type="InterPro" id="IPR005135">
    <property type="entry name" value="Endo/exonuclease/phosphatase"/>
</dbReference>
<dbReference type="PANTHER" id="PTHR12121">
    <property type="entry name" value="CARBON CATABOLITE REPRESSOR PROTEIN 4"/>
    <property type="match status" value="1"/>
</dbReference>
<keyword evidence="4" id="KW-1185">Reference proteome</keyword>
<evidence type="ECO:0000259" key="2">
    <source>
        <dbReference type="Pfam" id="PF03372"/>
    </source>
</evidence>
<dbReference type="OrthoDB" id="9793162at2"/>
<dbReference type="Pfam" id="PF03372">
    <property type="entry name" value="Exo_endo_phos"/>
    <property type="match status" value="1"/>
</dbReference>
<dbReference type="AlphaFoldDB" id="A0A4Q5LWC0"/>
<dbReference type="EMBL" id="SEWF01000031">
    <property type="protein sequence ID" value="RYU94076.1"/>
    <property type="molecule type" value="Genomic_DNA"/>
</dbReference>
<dbReference type="CDD" id="cd09083">
    <property type="entry name" value="EEP-1"/>
    <property type="match status" value="1"/>
</dbReference>
<feature type="chain" id="PRO_5020954284" evidence="1">
    <location>
        <begin position="21"/>
        <end position="284"/>
    </location>
</feature>
<name>A0A4Q5LWC0_9BACT</name>
<dbReference type="SUPFAM" id="SSF56219">
    <property type="entry name" value="DNase I-like"/>
    <property type="match status" value="1"/>
</dbReference>
<dbReference type="Gene3D" id="3.60.10.10">
    <property type="entry name" value="Endonuclease/exonuclease/phosphatase"/>
    <property type="match status" value="1"/>
</dbReference>
<keyword evidence="3" id="KW-0540">Nuclease</keyword>
<dbReference type="PANTHER" id="PTHR12121:SF36">
    <property type="entry name" value="ENDONUCLEASE_EXONUCLEASE_PHOSPHATASE DOMAIN-CONTAINING PROTEIN"/>
    <property type="match status" value="1"/>
</dbReference>
<accession>A0A4Q5LWC0</accession>
<evidence type="ECO:0000313" key="4">
    <source>
        <dbReference type="Proteomes" id="UP000293162"/>
    </source>
</evidence>
<dbReference type="GO" id="GO:0000175">
    <property type="term" value="F:3'-5'-RNA exonuclease activity"/>
    <property type="evidence" value="ECO:0007669"/>
    <property type="project" value="TreeGrafter"/>
</dbReference>
<reference evidence="3 4" key="1">
    <citation type="submission" date="2019-02" db="EMBL/GenBank/DDBJ databases">
        <title>Bacterial novel species Emticicia sp. 17J42-9 isolated from soil.</title>
        <authorList>
            <person name="Jung H.-Y."/>
        </authorList>
    </citation>
    <scope>NUCLEOTIDE SEQUENCE [LARGE SCALE GENOMIC DNA]</scope>
    <source>
        <strain evidence="3 4">17J42-9</strain>
    </source>
</reference>
<proteinExistence type="predicted"/>
<dbReference type="GO" id="GO:0004519">
    <property type="term" value="F:endonuclease activity"/>
    <property type="evidence" value="ECO:0007669"/>
    <property type="project" value="UniProtKB-KW"/>
</dbReference>
<keyword evidence="3" id="KW-0269">Exonuclease</keyword>
<keyword evidence="1" id="KW-0732">Signal</keyword>
<organism evidence="3 4">
    <name type="scientific">Emticicia agri</name>
    <dbReference type="NCBI Taxonomy" id="2492393"/>
    <lineage>
        <taxon>Bacteria</taxon>
        <taxon>Pseudomonadati</taxon>
        <taxon>Bacteroidota</taxon>
        <taxon>Cytophagia</taxon>
        <taxon>Cytophagales</taxon>
        <taxon>Leadbetterellaceae</taxon>
        <taxon>Emticicia</taxon>
    </lineage>
</organism>
<dbReference type="RefSeq" id="WP_130022765.1">
    <property type="nucleotide sequence ID" value="NZ_SEWF01000031.1"/>
</dbReference>
<feature type="signal peptide" evidence="1">
    <location>
        <begin position="1"/>
        <end position="20"/>
    </location>
</feature>
<dbReference type="InterPro" id="IPR050410">
    <property type="entry name" value="CCR4/nocturin_mRNA_transcr"/>
</dbReference>
<dbReference type="Proteomes" id="UP000293162">
    <property type="component" value="Unassembled WGS sequence"/>
</dbReference>
<comment type="caution">
    <text evidence="3">The sequence shown here is derived from an EMBL/GenBank/DDBJ whole genome shotgun (WGS) entry which is preliminary data.</text>
</comment>
<feature type="domain" description="Endonuclease/exonuclease/phosphatase" evidence="2">
    <location>
        <begin position="27"/>
        <end position="275"/>
    </location>
</feature>